<accession>A0A8H5QIM4</accession>
<proteinExistence type="predicted"/>
<comment type="caution">
    <text evidence="1">The sequence shown here is derived from an EMBL/GenBank/DDBJ whole genome shotgun (WGS) entry which is preliminary data.</text>
</comment>
<evidence type="ECO:0000313" key="1">
    <source>
        <dbReference type="EMBL" id="KAF5617275.1"/>
    </source>
</evidence>
<protein>
    <submittedName>
        <fullName evidence="1">Uncharacterized protein</fullName>
    </submittedName>
</protein>
<dbReference type="Proteomes" id="UP000530670">
    <property type="component" value="Unassembled WGS sequence"/>
</dbReference>
<reference evidence="1 2" key="1">
    <citation type="submission" date="2020-05" db="EMBL/GenBank/DDBJ databases">
        <title>Identification and distribution of gene clusters putatively required for synthesis of sphingolipid metabolism inhibitors in phylogenetically diverse species of the filamentous fungus Fusarium.</title>
        <authorList>
            <person name="Kim H.-S."/>
            <person name="Busman M."/>
            <person name="Brown D.W."/>
            <person name="Divon H."/>
            <person name="Uhlig S."/>
            <person name="Proctor R.H."/>
        </authorList>
    </citation>
    <scope>NUCLEOTIDE SEQUENCE [LARGE SCALE GENOMIC DNA]</scope>
    <source>
        <strain evidence="1 2">NRRL 66243</strain>
    </source>
</reference>
<evidence type="ECO:0000313" key="2">
    <source>
        <dbReference type="Proteomes" id="UP000530670"/>
    </source>
</evidence>
<name>A0A8H5QIM4_9HYPO</name>
<organism evidence="1 2">
    <name type="scientific">Fusarium tjaetaba</name>
    <dbReference type="NCBI Taxonomy" id="1567544"/>
    <lineage>
        <taxon>Eukaryota</taxon>
        <taxon>Fungi</taxon>
        <taxon>Dikarya</taxon>
        <taxon>Ascomycota</taxon>
        <taxon>Pezizomycotina</taxon>
        <taxon>Sordariomycetes</taxon>
        <taxon>Hypocreomycetidae</taxon>
        <taxon>Hypocreales</taxon>
        <taxon>Nectriaceae</taxon>
        <taxon>Fusarium</taxon>
        <taxon>Fusarium fujikuroi species complex</taxon>
    </lineage>
</organism>
<dbReference type="GeneID" id="59298039"/>
<dbReference type="AlphaFoldDB" id="A0A8H5QIM4"/>
<dbReference type="EMBL" id="JAAQRI010000355">
    <property type="protein sequence ID" value="KAF5617275.1"/>
    <property type="molecule type" value="Genomic_DNA"/>
</dbReference>
<gene>
    <name evidence="1" type="ORF">FTJAE_12697</name>
</gene>
<keyword evidence="2" id="KW-1185">Reference proteome</keyword>
<dbReference type="RefSeq" id="XP_037200248.1">
    <property type="nucleotide sequence ID" value="XM_037345769.1"/>
</dbReference>
<sequence length="381" mass="44400">MAPSNQFEKLSPELITMILTAFESAVDLQSVIQAHPYILSVFLQNQQRILLPFRQALNNLLPGQNLTQAALVCRIRHMEGRFQCQDRAEVEQVIKPVLTSSPRPLSVSKLSLGALSELYGVLREADDFAVSYSKKAWKMTQKIVVRDPEEEELPEEEVPSLPMRLPLSEAESQEIQKAYLLFDTYRYSLFFSTNLVQDYGYEDSVHSFHIPWKFIYNEKLLCVRAFQAVFVFLFKEYEEILNQIHYRNTGPPSLPRFANNDDWQIPPFIDSPQRDRLQFIAYICSQGYRQLHSFRERSSISQDEHMLSLYWKYQALKKDRRSCPMVVGADLEYSLKTICCDTGRGHEFWTSGAYMWDMERLEQIGGELIWIANDLRGDFDD</sequence>
<dbReference type="OrthoDB" id="5074856at2759"/>